<protein>
    <submittedName>
        <fullName evidence="2">Uncharacterized protein</fullName>
    </submittedName>
</protein>
<evidence type="ECO:0000313" key="3">
    <source>
        <dbReference type="Proteomes" id="UP000027059"/>
    </source>
</evidence>
<dbReference type="Proteomes" id="UP000027059">
    <property type="component" value="Chromosome"/>
</dbReference>
<gene>
    <name evidence="2" type="ORF">Y981_09800</name>
</gene>
<proteinExistence type="predicted"/>
<reference evidence="3" key="1">
    <citation type="submission" date="2014-02" db="EMBL/GenBank/DDBJ databases">
        <title>Complete genome sequence and comparative genomic analysis of the nitrogen-fixing bacterium Leptospirillum ferriphilum YSK.</title>
        <authorList>
            <person name="Guo X."/>
            <person name="Yin H."/>
            <person name="Liang Y."/>
            <person name="Hu Q."/>
            <person name="Ma L."/>
            <person name="Xiao Y."/>
            <person name="Zhang X."/>
            <person name="Qiu G."/>
            <person name="Liu X."/>
        </authorList>
    </citation>
    <scope>NUCLEOTIDE SEQUENCE [LARGE SCALE GENOMIC DNA]</scope>
    <source>
        <strain evidence="3">YSK</strain>
    </source>
</reference>
<keyword evidence="3" id="KW-1185">Reference proteome</keyword>
<sequence length="119" mass="13729">MKNILLLLFLPVSFFVFLPLSLAHAQDEYPVAYWGQKHVREALLLHRNLSPGDFLVSCRKAKLSRSSSHPLSGNLQAAWNDFSRRKTRLRYCQSQPGRTWYLLGEAPYFMLPENPGSHK</sequence>
<accession>A0A059XXR3</accession>
<evidence type="ECO:0000256" key="1">
    <source>
        <dbReference type="SAM" id="SignalP"/>
    </source>
</evidence>
<dbReference type="HOGENOM" id="CLU_2058483_0_0_0"/>
<dbReference type="KEGG" id="lfp:Y981_09800"/>
<name>A0A059XXR3_9BACT</name>
<evidence type="ECO:0000313" key="2">
    <source>
        <dbReference type="EMBL" id="AIA31900.1"/>
    </source>
</evidence>
<feature type="signal peptide" evidence="1">
    <location>
        <begin position="1"/>
        <end position="25"/>
    </location>
</feature>
<feature type="chain" id="PRO_5001581872" evidence="1">
    <location>
        <begin position="26"/>
        <end position="119"/>
    </location>
</feature>
<keyword evidence="1" id="KW-0732">Signal</keyword>
<organism evidence="2 3">
    <name type="scientific">Leptospirillum ferriphilum YSK</name>
    <dbReference type="NCBI Taxonomy" id="1441628"/>
    <lineage>
        <taxon>Bacteria</taxon>
        <taxon>Pseudomonadati</taxon>
        <taxon>Nitrospirota</taxon>
        <taxon>Nitrospiria</taxon>
        <taxon>Nitrospirales</taxon>
        <taxon>Nitrospiraceae</taxon>
        <taxon>Leptospirillum</taxon>
    </lineage>
</organism>
<dbReference type="EMBL" id="CP007243">
    <property type="protein sequence ID" value="AIA31900.1"/>
    <property type="molecule type" value="Genomic_DNA"/>
</dbReference>
<dbReference type="AlphaFoldDB" id="A0A059XXR3"/>
<reference evidence="2 3" key="2">
    <citation type="journal article" date="2015" name="Biomed. Res. Int.">
        <title>Effects of Arsenite Resistance on the Growth and Functional Gene Expression of Leptospirillum ferriphilum and Acidithiobacillus thiooxidans in Pure Culture and Coculture.</title>
        <authorList>
            <person name="Jiang H."/>
            <person name="Liang Y."/>
            <person name="Yin H."/>
            <person name="Xiao Y."/>
            <person name="Guo X."/>
            <person name="Xu Y."/>
            <person name="Hu Q."/>
            <person name="Liu H."/>
            <person name="Liu X."/>
        </authorList>
    </citation>
    <scope>NUCLEOTIDE SEQUENCE [LARGE SCALE GENOMIC DNA]</scope>
    <source>
        <strain evidence="2 3">YSK</strain>
    </source>
</reference>